<evidence type="ECO:0000313" key="2">
    <source>
        <dbReference type="EMBL" id="EKX52036.1"/>
    </source>
</evidence>
<accession>L1JTZ2</accession>
<evidence type="ECO:0000313" key="4">
    <source>
        <dbReference type="Proteomes" id="UP000011087"/>
    </source>
</evidence>
<protein>
    <submittedName>
        <fullName evidence="2 3">Uncharacterized protein</fullName>
    </submittedName>
</protein>
<organism evidence="2">
    <name type="scientific">Guillardia theta (strain CCMP2712)</name>
    <name type="common">Cryptophyte</name>
    <dbReference type="NCBI Taxonomy" id="905079"/>
    <lineage>
        <taxon>Eukaryota</taxon>
        <taxon>Cryptophyceae</taxon>
        <taxon>Pyrenomonadales</taxon>
        <taxon>Geminigeraceae</taxon>
        <taxon>Guillardia</taxon>
    </lineage>
</organism>
<dbReference type="EMBL" id="JH992973">
    <property type="protein sequence ID" value="EKX52036.1"/>
    <property type="molecule type" value="Genomic_DNA"/>
</dbReference>
<dbReference type="AlphaFoldDB" id="L1JTZ2"/>
<feature type="region of interest" description="Disordered" evidence="1">
    <location>
        <begin position="62"/>
        <end position="82"/>
    </location>
</feature>
<keyword evidence="4" id="KW-1185">Reference proteome</keyword>
<reference evidence="3" key="3">
    <citation type="submission" date="2015-06" db="UniProtKB">
        <authorList>
            <consortium name="EnsemblProtists"/>
        </authorList>
    </citation>
    <scope>IDENTIFICATION</scope>
</reference>
<dbReference type="GeneID" id="17309084"/>
<reference evidence="2 4" key="1">
    <citation type="journal article" date="2012" name="Nature">
        <title>Algal genomes reveal evolutionary mosaicism and the fate of nucleomorphs.</title>
        <authorList>
            <consortium name="DOE Joint Genome Institute"/>
            <person name="Curtis B.A."/>
            <person name="Tanifuji G."/>
            <person name="Burki F."/>
            <person name="Gruber A."/>
            <person name="Irimia M."/>
            <person name="Maruyama S."/>
            <person name="Arias M.C."/>
            <person name="Ball S.G."/>
            <person name="Gile G.H."/>
            <person name="Hirakawa Y."/>
            <person name="Hopkins J.F."/>
            <person name="Kuo A."/>
            <person name="Rensing S.A."/>
            <person name="Schmutz J."/>
            <person name="Symeonidi A."/>
            <person name="Elias M."/>
            <person name="Eveleigh R.J."/>
            <person name="Herman E.K."/>
            <person name="Klute M.J."/>
            <person name="Nakayama T."/>
            <person name="Obornik M."/>
            <person name="Reyes-Prieto A."/>
            <person name="Armbrust E.V."/>
            <person name="Aves S.J."/>
            <person name="Beiko R.G."/>
            <person name="Coutinho P."/>
            <person name="Dacks J.B."/>
            <person name="Durnford D.G."/>
            <person name="Fast N.M."/>
            <person name="Green B.R."/>
            <person name="Grisdale C.J."/>
            <person name="Hempel F."/>
            <person name="Henrissat B."/>
            <person name="Hoppner M.P."/>
            <person name="Ishida K."/>
            <person name="Kim E."/>
            <person name="Koreny L."/>
            <person name="Kroth P.G."/>
            <person name="Liu Y."/>
            <person name="Malik S.B."/>
            <person name="Maier U.G."/>
            <person name="McRose D."/>
            <person name="Mock T."/>
            <person name="Neilson J.A."/>
            <person name="Onodera N.T."/>
            <person name="Poole A.M."/>
            <person name="Pritham E.J."/>
            <person name="Richards T.A."/>
            <person name="Rocap G."/>
            <person name="Roy S.W."/>
            <person name="Sarai C."/>
            <person name="Schaack S."/>
            <person name="Shirato S."/>
            <person name="Slamovits C.H."/>
            <person name="Spencer D.F."/>
            <person name="Suzuki S."/>
            <person name="Worden A.Z."/>
            <person name="Zauner S."/>
            <person name="Barry K."/>
            <person name="Bell C."/>
            <person name="Bharti A.K."/>
            <person name="Crow J.A."/>
            <person name="Grimwood J."/>
            <person name="Kramer R."/>
            <person name="Lindquist E."/>
            <person name="Lucas S."/>
            <person name="Salamov A."/>
            <person name="McFadden G.I."/>
            <person name="Lane C.E."/>
            <person name="Keeling P.J."/>
            <person name="Gray M.W."/>
            <person name="Grigoriev I.V."/>
            <person name="Archibald J.M."/>
        </authorList>
    </citation>
    <scope>NUCLEOTIDE SEQUENCE</scope>
    <source>
        <strain evidence="2 4">CCMP2712</strain>
    </source>
</reference>
<gene>
    <name evidence="2" type="ORF">GUITHDRAFT_101946</name>
</gene>
<dbReference type="EnsemblProtists" id="EKX52036">
    <property type="protein sequence ID" value="EKX52036"/>
    <property type="gene ID" value="GUITHDRAFT_101946"/>
</dbReference>
<dbReference type="HOGENOM" id="CLU_2563283_0_0_1"/>
<dbReference type="Proteomes" id="UP000011087">
    <property type="component" value="Unassembled WGS sequence"/>
</dbReference>
<sequence>MVEGLSFALRYDVSCKPSGTGHSDDEFEENHHDARALAEETPSNTYSYDPVQWQNAWQESVSYNEEDVSNIPNRNKEGREWE</sequence>
<dbReference type="RefSeq" id="XP_005839016.1">
    <property type="nucleotide sequence ID" value="XM_005838959.1"/>
</dbReference>
<dbReference type="KEGG" id="gtt:GUITHDRAFT_101946"/>
<evidence type="ECO:0000256" key="1">
    <source>
        <dbReference type="SAM" id="MobiDB-lite"/>
    </source>
</evidence>
<reference evidence="4" key="2">
    <citation type="submission" date="2012-11" db="EMBL/GenBank/DDBJ databases">
        <authorList>
            <person name="Kuo A."/>
            <person name="Curtis B.A."/>
            <person name="Tanifuji G."/>
            <person name="Burki F."/>
            <person name="Gruber A."/>
            <person name="Irimia M."/>
            <person name="Maruyama S."/>
            <person name="Arias M.C."/>
            <person name="Ball S.G."/>
            <person name="Gile G.H."/>
            <person name="Hirakawa Y."/>
            <person name="Hopkins J.F."/>
            <person name="Rensing S.A."/>
            <person name="Schmutz J."/>
            <person name="Symeonidi A."/>
            <person name="Elias M."/>
            <person name="Eveleigh R.J."/>
            <person name="Herman E.K."/>
            <person name="Klute M.J."/>
            <person name="Nakayama T."/>
            <person name="Obornik M."/>
            <person name="Reyes-Prieto A."/>
            <person name="Armbrust E.V."/>
            <person name="Aves S.J."/>
            <person name="Beiko R.G."/>
            <person name="Coutinho P."/>
            <person name="Dacks J.B."/>
            <person name="Durnford D.G."/>
            <person name="Fast N.M."/>
            <person name="Green B.R."/>
            <person name="Grisdale C."/>
            <person name="Hempe F."/>
            <person name="Henrissat B."/>
            <person name="Hoppner M.P."/>
            <person name="Ishida K.-I."/>
            <person name="Kim E."/>
            <person name="Koreny L."/>
            <person name="Kroth P.G."/>
            <person name="Liu Y."/>
            <person name="Malik S.-B."/>
            <person name="Maier U.G."/>
            <person name="McRose D."/>
            <person name="Mock T."/>
            <person name="Neilson J.A."/>
            <person name="Onodera N.T."/>
            <person name="Poole A.M."/>
            <person name="Pritham E.J."/>
            <person name="Richards T.A."/>
            <person name="Rocap G."/>
            <person name="Roy S.W."/>
            <person name="Sarai C."/>
            <person name="Schaack S."/>
            <person name="Shirato S."/>
            <person name="Slamovits C.H."/>
            <person name="Spencer D.F."/>
            <person name="Suzuki S."/>
            <person name="Worden A.Z."/>
            <person name="Zauner S."/>
            <person name="Barry K."/>
            <person name="Bell C."/>
            <person name="Bharti A.K."/>
            <person name="Crow J.A."/>
            <person name="Grimwood J."/>
            <person name="Kramer R."/>
            <person name="Lindquist E."/>
            <person name="Lucas S."/>
            <person name="Salamov A."/>
            <person name="McFadden G.I."/>
            <person name="Lane C.E."/>
            <person name="Keeling P.J."/>
            <person name="Gray M.W."/>
            <person name="Grigoriev I.V."/>
            <person name="Archibald J.M."/>
        </authorList>
    </citation>
    <scope>NUCLEOTIDE SEQUENCE</scope>
    <source>
        <strain evidence="4">CCMP2712</strain>
    </source>
</reference>
<evidence type="ECO:0000313" key="3">
    <source>
        <dbReference type="EnsemblProtists" id="EKX52036"/>
    </source>
</evidence>
<name>L1JTZ2_GUITC</name>
<proteinExistence type="predicted"/>
<dbReference type="PaxDb" id="55529-EKX52036"/>